<dbReference type="EMBL" id="JAAAML010000001">
    <property type="protein sequence ID" value="MCO6406992.1"/>
    <property type="molecule type" value="Genomic_DNA"/>
</dbReference>
<dbReference type="SUPFAM" id="SSF55347">
    <property type="entry name" value="Glyceraldehyde-3-phosphate dehydrogenase-like, C-terminal domain"/>
    <property type="match status" value="1"/>
</dbReference>
<dbReference type="Proteomes" id="UP001320715">
    <property type="component" value="Unassembled WGS sequence"/>
</dbReference>
<dbReference type="InterPro" id="IPR050463">
    <property type="entry name" value="Gfo/Idh/MocA_oxidrdct_glycsds"/>
</dbReference>
<dbReference type="SUPFAM" id="SSF51735">
    <property type="entry name" value="NAD(P)-binding Rossmann-fold domains"/>
    <property type="match status" value="1"/>
</dbReference>
<evidence type="ECO:0000313" key="5">
    <source>
        <dbReference type="Proteomes" id="UP001320715"/>
    </source>
</evidence>
<accession>A0ABT1CLB2</accession>
<evidence type="ECO:0000259" key="3">
    <source>
        <dbReference type="Pfam" id="PF22725"/>
    </source>
</evidence>
<protein>
    <submittedName>
        <fullName evidence="4">Gfo/Idh/MocA family oxidoreductase</fullName>
    </submittedName>
</protein>
<name>A0ABT1CLB2_9HYPH</name>
<feature type="domain" description="GFO/IDH/MocA-like oxidoreductase" evidence="3">
    <location>
        <begin position="131"/>
        <end position="264"/>
    </location>
</feature>
<evidence type="ECO:0000259" key="2">
    <source>
        <dbReference type="Pfam" id="PF01408"/>
    </source>
</evidence>
<reference evidence="4 5" key="1">
    <citation type="submission" date="2020-01" db="EMBL/GenBank/DDBJ databases">
        <title>Genomes of bacteria type strains.</title>
        <authorList>
            <person name="Chen J."/>
            <person name="Zhu S."/>
            <person name="Yang J."/>
        </authorList>
    </citation>
    <scope>NUCLEOTIDE SEQUENCE [LARGE SCALE GENOMIC DNA]</scope>
    <source>
        <strain evidence="4 5">DSM 16655</strain>
    </source>
</reference>
<dbReference type="Pfam" id="PF01408">
    <property type="entry name" value="GFO_IDH_MocA"/>
    <property type="match status" value="1"/>
</dbReference>
<dbReference type="PANTHER" id="PTHR43818:SF11">
    <property type="entry name" value="BCDNA.GH03377"/>
    <property type="match status" value="1"/>
</dbReference>
<feature type="domain" description="Gfo/Idh/MocA-like oxidoreductase N-terminal" evidence="2">
    <location>
        <begin position="3"/>
        <end position="116"/>
    </location>
</feature>
<dbReference type="Pfam" id="PF22725">
    <property type="entry name" value="GFO_IDH_MocA_C3"/>
    <property type="match status" value="1"/>
</dbReference>
<dbReference type="PANTHER" id="PTHR43818">
    <property type="entry name" value="BCDNA.GH03377"/>
    <property type="match status" value="1"/>
</dbReference>
<dbReference type="Gene3D" id="3.30.360.10">
    <property type="entry name" value="Dihydrodipicolinate Reductase, domain 2"/>
    <property type="match status" value="1"/>
</dbReference>
<organism evidence="4 5">
    <name type="scientific">Hoeflea alexandrii</name>
    <dbReference type="NCBI Taxonomy" id="288436"/>
    <lineage>
        <taxon>Bacteria</taxon>
        <taxon>Pseudomonadati</taxon>
        <taxon>Pseudomonadota</taxon>
        <taxon>Alphaproteobacteria</taxon>
        <taxon>Hyphomicrobiales</taxon>
        <taxon>Rhizobiaceae</taxon>
        <taxon>Hoeflea</taxon>
    </lineage>
</organism>
<evidence type="ECO:0000256" key="1">
    <source>
        <dbReference type="ARBA" id="ARBA00023002"/>
    </source>
</evidence>
<keyword evidence="5" id="KW-1185">Reference proteome</keyword>
<dbReference type="Gene3D" id="3.40.50.720">
    <property type="entry name" value="NAD(P)-binding Rossmann-like Domain"/>
    <property type="match status" value="1"/>
</dbReference>
<sequence>MTKIALVGAGFVADYYMTTLANHPELGLAGVWDHDAPRLAEFCRFHDVRAYGSLDECLRDGETAIIVNLTTPESHFALNCAALNAGKHVYCEKPLGMTFEEAREVIELAERLGLTVCGAPANGLSDAQQLVAGLIADGRIGQPRLAYAEMEDGPVFKDNWTEWRSLSGAKWPGLHEFEVGCTLEHAGYGLSWLVSLFGAVEEGQAFSALTFPDKGPGAAGIAMAPDFAVGCLSFRSGVTARLTCGLAAPRDRSLTIVGEQGTIVVRDLWDDRSPVHLSRFDEKRPLLQRLAGRFERKRGRVLPLRLTHGRPVAYPAPARAGKLASFPSQIDFARGIAAMAADLANGQVPFFSGRRALHLTELALTLNEGAGHFRPRSDF</sequence>
<keyword evidence="1" id="KW-0560">Oxidoreductase</keyword>
<gene>
    <name evidence="4" type="ORF">GTW23_02300</name>
</gene>
<dbReference type="RefSeq" id="WP_252914467.1">
    <property type="nucleotide sequence ID" value="NZ_JAAAML010000001.1"/>
</dbReference>
<dbReference type="InterPro" id="IPR055170">
    <property type="entry name" value="GFO_IDH_MocA-like_dom"/>
</dbReference>
<comment type="caution">
    <text evidence="4">The sequence shown here is derived from an EMBL/GenBank/DDBJ whole genome shotgun (WGS) entry which is preliminary data.</text>
</comment>
<evidence type="ECO:0000313" key="4">
    <source>
        <dbReference type="EMBL" id="MCO6406992.1"/>
    </source>
</evidence>
<dbReference type="InterPro" id="IPR000683">
    <property type="entry name" value="Gfo/Idh/MocA-like_OxRdtase_N"/>
</dbReference>
<dbReference type="InterPro" id="IPR036291">
    <property type="entry name" value="NAD(P)-bd_dom_sf"/>
</dbReference>
<proteinExistence type="predicted"/>